<dbReference type="VEuPathDB" id="FungiDB:CC77DRAFT_1048390"/>
<feature type="domain" description="Heterokaryon incompatibility" evidence="1">
    <location>
        <begin position="168"/>
        <end position="308"/>
    </location>
</feature>
<dbReference type="PANTHER" id="PTHR33112:SF9">
    <property type="entry name" value="HETEROKARYON INCOMPATIBILITY DOMAIN-CONTAINING PROTEIN"/>
    <property type="match status" value="1"/>
</dbReference>
<dbReference type="EMBL" id="KV441473">
    <property type="protein sequence ID" value="OAG23526.1"/>
    <property type="molecule type" value="Genomic_DNA"/>
</dbReference>
<accession>A0A177DVI6</accession>
<dbReference type="STRING" id="5599.A0A177DVI6"/>
<organism evidence="2 3">
    <name type="scientific">Alternaria alternata</name>
    <name type="common">Alternaria rot fungus</name>
    <name type="synonym">Torula alternata</name>
    <dbReference type="NCBI Taxonomy" id="5599"/>
    <lineage>
        <taxon>Eukaryota</taxon>
        <taxon>Fungi</taxon>
        <taxon>Dikarya</taxon>
        <taxon>Ascomycota</taxon>
        <taxon>Pezizomycotina</taxon>
        <taxon>Dothideomycetes</taxon>
        <taxon>Pleosporomycetidae</taxon>
        <taxon>Pleosporales</taxon>
        <taxon>Pleosporineae</taxon>
        <taxon>Pleosporaceae</taxon>
        <taxon>Alternaria</taxon>
        <taxon>Alternaria sect. Alternaria</taxon>
        <taxon>Alternaria alternata complex</taxon>
    </lineage>
</organism>
<sequence length="629" mass="70971">MTVITPIPLVPWNPSSLCATCRLVANHDTTQRYYARPLKIAAVRGCVLCRYLYEELVVHSFGRPTKDVHLEVTRHGSCLGVVDFNNTVHQFEIFTERNHPSTETPFRRIHAQPDSESCWNMIHTWLDKCTSNHTCCRQDHAPPMPNILLNVDTLRLVYGSTCEGDTRYAALSHCWGAAGTLATTLRATVESFKTGLDLHYLPSNFRDAIYATRRLGLSLLWVDALCIVQDDAESRSLDISDMGNYYRNAYITLSILSAHGSYVGFLNPRESVPTTSLGQNLHLRRARPSWNQVLRESPLSKRAWVLQERLLSKRIVHFEKNEIFWECLESSSRERSVEDEPEACDEGGWTKETFKRCLSFSNKNVVGELSRRTVQKELFMVQWYRILCQYSGLSLTYRSDVLLAIAGIAEIFRDITSFTYKSGLWIEDAHSGLLWHAEGSLMPARKPSATSNAPSWSWASLDGPVSMLFSLGSSNMPSDLAAQILECQPDSLRASLRSAHTYDDILMMNALCINVTCRSSSNGDAPYSDPYLRMVIDIFDERGICIGTGYLDRIPESNIIQCKAIVVSQRLELSLSHVPITYFLLVIESSCADACHQRVGIGQTADRIYGHVLNTLNLKPERKQKIVIV</sequence>
<dbReference type="KEGG" id="aalt:CC77DRAFT_1048390"/>
<evidence type="ECO:0000313" key="2">
    <source>
        <dbReference type="EMBL" id="OAG23526.1"/>
    </source>
</evidence>
<dbReference type="OMA" id="WIVEFTS"/>
<keyword evidence="3" id="KW-1185">Reference proteome</keyword>
<name>A0A177DVI6_ALTAL</name>
<dbReference type="AlphaFoldDB" id="A0A177DVI6"/>
<dbReference type="RefSeq" id="XP_018388947.1">
    <property type="nucleotide sequence ID" value="XM_018527531.1"/>
</dbReference>
<dbReference type="PANTHER" id="PTHR33112">
    <property type="entry name" value="DOMAIN PROTEIN, PUTATIVE-RELATED"/>
    <property type="match status" value="1"/>
</dbReference>
<protein>
    <submittedName>
        <fullName evidence="2">HET-domain-containing protein</fullName>
    </submittedName>
</protein>
<evidence type="ECO:0000313" key="3">
    <source>
        <dbReference type="Proteomes" id="UP000077248"/>
    </source>
</evidence>
<dbReference type="Pfam" id="PF06985">
    <property type="entry name" value="HET"/>
    <property type="match status" value="1"/>
</dbReference>
<dbReference type="Proteomes" id="UP000077248">
    <property type="component" value="Unassembled WGS sequence"/>
</dbReference>
<evidence type="ECO:0000259" key="1">
    <source>
        <dbReference type="Pfam" id="PF06985"/>
    </source>
</evidence>
<proteinExistence type="predicted"/>
<dbReference type="InterPro" id="IPR010730">
    <property type="entry name" value="HET"/>
</dbReference>
<reference evidence="2 3" key="1">
    <citation type="submission" date="2016-05" db="EMBL/GenBank/DDBJ databases">
        <title>Comparative analysis of secretome profiles of manganese(II)-oxidizing ascomycete fungi.</title>
        <authorList>
            <consortium name="DOE Joint Genome Institute"/>
            <person name="Zeiner C.A."/>
            <person name="Purvine S.O."/>
            <person name="Zink E.M."/>
            <person name="Wu S."/>
            <person name="Pasa-Tolic L."/>
            <person name="Chaput D.L."/>
            <person name="Haridas S."/>
            <person name="Grigoriev I.V."/>
            <person name="Santelli C.M."/>
            <person name="Hansel C.M."/>
        </authorList>
    </citation>
    <scope>NUCLEOTIDE SEQUENCE [LARGE SCALE GENOMIC DNA]</scope>
    <source>
        <strain evidence="2 3">SRC1lrK2f</strain>
    </source>
</reference>
<dbReference type="GeneID" id="29113125"/>
<gene>
    <name evidence="2" type="ORF">CC77DRAFT_1048390</name>
</gene>